<dbReference type="GO" id="GO:0006310">
    <property type="term" value="P:DNA recombination"/>
    <property type="evidence" value="ECO:0007669"/>
    <property type="project" value="UniProtKB-KW"/>
</dbReference>
<reference evidence="10" key="1">
    <citation type="submission" date="2008-04" db="EMBL/GenBank/DDBJ databases">
        <title>Complete sequence of chromosome of Nostoc punctiforme ATCC 29133.</title>
        <authorList>
            <consortium name="US DOE Joint Genome Institute"/>
            <person name="Copeland A."/>
            <person name="Lucas S."/>
            <person name="Lapidus A."/>
            <person name="Glavina del Rio T."/>
            <person name="Dalin E."/>
            <person name="Tice H."/>
            <person name="Pitluck S."/>
            <person name="Chain P."/>
            <person name="Malfatti S."/>
            <person name="Shin M."/>
            <person name="Vergez L."/>
            <person name="Schmutz J."/>
            <person name="Larimer F."/>
            <person name="Land M."/>
            <person name="Hauser L."/>
            <person name="Kyrpides N."/>
            <person name="Kim E."/>
            <person name="Meeks J.C."/>
            <person name="Elhai J."/>
            <person name="Campbell E.L."/>
            <person name="Thiel T."/>
            <person name="Longmire J."/>
            <person name="Potts M."/>
            <person name="Atlas R."/>
        </authorList>
    </citation>
    <scope>NUCLEOTIDE SEQUENCE [LARGE SCALE GENOMIC DNA]</scope>
    <source>
        <strain evidence="10">ATCC 29133 / PCC 73102</strain>
    </source>
</reference>
<accession>B2IZL5</accession>
<dbReference type="AlphaFoldDB" id="B2IZL5"/>
<dbReference type="Pfam" id="PF13613">
    <property type="entry name" value="HTH_Tnp_4"/>
    <property type="match status" value="1"/>
</dbReference>
<evidence type="ECO:0000259" key="8">
    <source>
        <dbReference type="Pfam" id="PF13613"/>
    </source>
</evidence>
<evidence type="ECO:0000256" key="1">
    <source>
        <dbReference type="ARBA" id="ARBA00001968"/>
    </source>
</evidence>
<dbReference type="OrthoDB" id="573424at2"/>
<evidence type="ECO:0000313" key="10">
    <source>
        <dbReference type="Proteomes" id="UP000001191"/>
    </source>
</evidence>
<dbReference type="eggNOG" id="COG1234">
    <property type="taxonomic scope" value="Bacteria"/>
</dbReference>
<dbReference type="HOGENOM" id="CLU_073820_0_2_3"/>
<dbReference type="GO" id="GO:0032196">
    <property type="term" value="P:transposition"/>
    <property type="evidence" value="ECO:0007669"/>
    <property type="project" value="UniProtKB-KW"/>
</dbReference>
<dbReference type="InterPro" id="IPR047959">
    <property type="entry name" value="Transpos_IS5"/>
</dbReference>
<sequence>MKYQCIQKLNPRAFKRRFGVRRKTFKSMVKTIKSFQKINKHSNPGAKPIIDIEKQVLVTLEYWREYRTYFHIATSWGVSESTICRIVHRIESELMQSGMFRLPGKKALLQGLSQPEVVVMDVTETPIERPKRKQQEFYSGKKKRHTLKRQLIINQETGEIICTFFGKGRCHDFALFKASGINFHPETQGLYDSGYQGINQYHSNSYTPKKKPKKGNLSILEKDYNRVLAKERIGIEHINCRLKIFKIFGDRYRNRRRRYGLRCNLLASIYNYELSLPEAKFQTPTIT</sequence>
<feature type="domain" description="Transposase Helix-turn-helix" evidence="8">
    <location>
        <begin position="51"/>
        <end position="98"/>
    </location>
</feature>
<keyword evidence="6" id="KW-0233">DNA recombination</keyword>
<evidence type="ECO:0000256" key="3">
    <source>
        <dbReference type="ARBA" id="ARBA00022578"/>
    </source>
</evidence>
<protein>
    <submittedName>
        <fullName evidence="9">Transposase, IS4 family protein</fullName>
    </submittedName>
</protein>
<dbReference type="RefSeq" id="WP_012408166.1">
    <property type="nucleotide sequence ID" value="NC_010628.1"/>
</dbReference>
<dbReference type="InterPro" id="IPR027805">
    <property type="entry name" value="Transposase_HTH_dom"/>
</dbReference>
<gene>
    <name evidence="9" type="ordered locus">Npun_F1438</name>
</gene>
<evidence type="ECO:0000256" key="4">
    <source>
        <dbReference type="ARBA" id="ARBA00022723"/>
    </source>
</evidence>
<reference evidence="9 10" key="2">
    <citation type="journal article" date="2013" name="Plant Physiol.">
        <title>A Nostoc punctiforme Sugar Transporter Necessary to Establish a Cyanobacterium-Plant Symbiosis.</title>
        <authorList>
            <person name="Ekman M."/>
            <person name="Picossi S."/>
            <person name="Campbell E.L."/>
            <person name="Meeks J.C."/>
            <person name="Flores E."/>
        </authorList>
    </citation>
    <scope>NUCLEOTIDE SEQUENCE [LARGE SCALE GENOMIC DNA]</scope>
    <source>
        <strain evidence="10">ATCC 29133 / PCC 73102</strain>
    </source>
</reference>
<dbReference type="InterPro" id="IPR027806">
    <property type="entry name" value="HARBI1_dom"/>
</dbReference>
<comment type="similarity">
    <text evidence="2">Belongs to the transposase 11 family.</text>
</comment>
<evidence type="ECO:0000256" key="2">
    <source>
        <dbReference type="ARBA" id="ARBA00010075"/>
    </source>
</evidence>
<proteinExistence type="inferred from homology"/>
<keyword evidence="10" id="KW-1185">Reference proteome</keyword>
<keyword evidence="4" id="KW-0479">Metal-binding</keyword>
<evidence type="ECO:0000259" key="7">
    <source>
        <dbReference type="Pfam" id="PF13359"/>
    </source>
</evidence>
<evidence type="ECO:0000256" key="6">
    <source>
        <dbReference type="ARBA" id="ARBA00023172"/>
    </source>
</evidence>
<evidence type="ECO:0000313" key="9">
    <source>
        <dbReference type="EMBL" id="ACC80145.1"/>
    </source>
</evidence>
<name>B2IZL5_NOSP7</name>
<dbReference type="KEGG" id="npu:Npun_F1438"/>
<keyword evidence="3" id="KW-0815">Transposition</keyword>
<dbReference type="EnsemblBacteria" id="ACC80145">
    <property type="protein sequence ID" value="ACC80145"/>
    <property type="gene ID" value="Npun_F1438"/>
</dbReference>
<comment type="cofactor">
    <cofactor evidence="1">
        <name>a divalent metal cation</name>
        <dbReference type="ChEBI" id="CHEBI:60240"/>
    </cofactor>
</comment>
<dbReference type="GO" id="GO:0003677">
    <property type="term" value="F:DNA binding"/>
    <property type="evidence" value="ECO:0007669"/>
    <property type="project" value="UniProtKB-KW"/>
</dbReference>
<dbReference type="Proteomes" id="UP000001191">
    <property type="component" value="Chromosome"/>
</dbReference>
<evidence type="ECO:0000256" key="5">
    <source>
        <dbReference type="ARBA" id="ARBA00023125"/>
    </source>
</evidence>
<dbReference type="STRING" id="63737.Npun_F1438"/>
<dbReference type="PhylomeDB" id="B2IZL5"/>
<dbReference type="EMBL" id="CP001037">
    <property type="protein sequence ID" value="ACC80145.1"/>
    <property type="molecule type" value="Genomic_DNA"/>
</dbReference>
<dbReference type="Pfam" id="PF13359">
    <property type="entry name" value="DDE_Tnp_4"/>
    <property type="match status" value="1"/>
</dbReference>
<keyword evidence="5" id="KW-0238">DNA-binding</keyword>
<organism evidence="9 10">
    <name type="scientific">Nostoc punctiforme (strain ATCC 29133 / PCC 73102)</name>
    <dbReference type="NCBI Taxonomy" id="63737"/>
    <lineage>
        <taxon>Bacteria</taxon>
        <taxon>Bacillati</taxon>
        <taxon>Cyanobacteriota</taxon>
        <taxon>Cyanophyceae</taxon>
        <taxon>Nostocales</taxon>
        <taxon>Nostocaceae</taxon>
        <taxon>Nostoc</taxon>
    </lineage>
</organism>
<dbReference type="NCBIfam" id="NF033581">
    <property type="entry name" value="transpos_IS5_4"/>
    <property type="match status" value="1"/>
</dbReference>
<dbReference type="GO" id="GO:0046872">
    <property type="term" value="F:metal ion binding"/>
    <property type="evidence" value="ECO:0007669"/>
    <property type="project" value="UniProtKB-KW"/>
</dbReference>
<feature type="domain" description="DDE Tnp4" evidence="7">
    <location>
        <begin position="120"/>
        <end position="256"/>
    </location>
</feature>